<gene>
    <name evidence="5" type="ORF">EB796_021188</name>
</gene>
<dbReference type="InterPro" id="IPR002398">
    <property type="entry name" value="Pept_C14"/>
</dbReference>
<keyword evidence="1" id="KW-0645">Protease</keyword>
<evidence type="ECO:0000256" key="2">
    <source>
        <dbReference type="ARBA" id="ARBA00022703"/>
    </source>
</evidence>
<dbReference type="OrthoDB" id="6286214at2759"/>
<dbReference type="Pfam" id="PF00656">
    <property type="entry name" value="Peptidase_C14"/>
    <property type="match status" value="1"/>
</dbReference>
<dbReference type="Gene3D" id="3.40.50.1460">
    <property type="match status" value="1"/>
</dbReference>
<dbReference type="AlphaFoldDB" id="A0A7J7J4Z0"/>
<dbReference type="SUPFAM" id="SSF52129">
    <property type="entry name" value="Caspase-like"/>
    <property type="match status" value="1"/>
</dbReference>
<comment type="caution">
    <text evidence="5">The sequence shown here is derived from an EMBL/GenBank/DDBJ whole genome shotgun (WGS) entry which is preliminary data.</text>
</comment>
<proteinExistence type="predicted"/>
<name>A0A7J7J4Z0_BUGNE</name>
<reference evidence="5" key="1">
    <citation type="submission" date="2020-06" db="EMBL/GenBank/DDBJ databases">
        <title>Draft genome of Bugula neritina, a colonial animal packing powerful symbionts and potential medicines.</title>
        <authorList>
            <person name="Rayko M."/>
        </authorList>
    </citation>
    <scope>NUCLEOTIDE SEQUENCE [LARGE SCALE GENOMIC DNA]</scope>
    <source>
        <strain evidence="5">Kwan_BN1</strain>
    </source>
</reference>
<evidence type="ECO:0000259" key="4">
    <source>
        <dbReference type="PROSITE" id="PS50208"/>
    </source>
</evidence>
<feature type="domain" description="Caspase family p20" evidence="4">
    <location>
        <begin position="12"/>
        <end position="87"/>
    </location>
</feature>
<dbReference type="InterPro" id="IPR011600">
    <property type="entry name" value="Pept_C14_caspase"/>
</dbReference>
<dbReference type="PANTHER" id="PTHR47901:SF8">
    <property type="entry name" value="CASPASE-3"/>
    <property type="match status" value="1"/>
</dbReference>
<dbReference type="GO" id="GO:0006915">
    <property type="term" value="P:apoptotic process"/>
    <property type="evidence" value="ECO:0007669"/>
    <property type="project" value="UniProtKB-KW"/>
</dbReference>
<evidence type="ECO:0000256" key="1">
    <source>
        <dbReference type="ARBA" id="ARBA00022670"/>
    </source>
</evidence>
<dbReference type="InterPro" id="IPR029030">
    <property type="entry name" value="Caspase-like_dom_sf"/>
</dbReference>
<keyword evidence="3" id="KW-0378">Hydrolase</keyword>
<evidence type="ECO:0000313" key="6">
    <source>
        <dbReference type="Proteomes" id="UP000593567"/>
    </source>
</evidence>
<dbReference type="InterPro" id="IPR001309">
    <property type="entry name" value="Pept_C14_p20"/>
</dbReference>
<dbReference type="GO" id="GO:0006508">
    <property type="term" value="P:proteolysis"/>
    <property type="evidence" value="ECO:0007669"/>
    <property type="project" value="UniProtKB-KW"/>
</dbReference>
<evidence type="ECO:0000256" key="3">
    <source>
        <dbReference type="ARBA" id="ARBA00022801"/>
    </source>
</evidence>
<organism evidence="5 6">
    <name type="scientific">Bugula neritina</name>
    <name type="common">Brown bryozoan</name>
    <name type="synonym">Sertularia neritina</name>
    <dbReference type="NCBI Taxonomy" id="10212"/>
    <lineage>
        <taxon>Eukaryota</taxon>
        <taxon>Metazoa</taxon>
        <taxon>Spiralia</taxon>
        <taxon>Lophotrochozoa</taxon>
        <taxon>Bryozoa</taxon>
        <taxon>Gymnolaemata</taxon>
        <taxon>Cheilostomatida</taxon>
        <taxon>Flustrina</taxon>
        <taxon>Buguloidea</taxon>
        <taxon>Bugulidae</taxon>
        <taxon>Bugula</taxon>
    </lineage>
</organism>
<dbReference type="GO" id="GO:0004197">
    <property type="term" value="F:cysteine-type endopeptidase activity"/>
    <property type="evidence" value="ECO:0007669"/>
    <property type="project" value="InterPro"/>
</dbReference>
<dbReference type="PANTHER" id="PTHR47901">
    <property type="entry name" value="CASPASE RECRUITMENT DOMAIN-CONTAINING PROTEIN 18"/>
    <property type="match status" value="1"/>
</dbReference>
<dbReference type="EMBL" id="VXIV02003166">
    <property type="protein sequence ID" value="KAF6020498.1"/>
    <property type="molecule type" value="Genomic_DNA"/>
</dbReference>
<accession>A0A7J7J4Z0</accession>
<evidence type="ECO:0000313" key="5">
    <source>
        <dbReference type="EMBL" id="KAF6020498.1"/>
    </source>
</evidence>
<dbReference type="PROSITE" id="PS50208">
    <property type="entry name" value="CASPASE_P20"/>
    <property type="match status" value="1"/>
</dbReference>
<keyword evidence="6" id="KW-1185">Reference proteome</keyword>
<protein>
    <recommendedName>
        <fullName evidence="4">Caspase family p20 domain-containing protein</fullName>
    </recommendedName>
</protein>
<sequence length="154" mass="17739">MFKQVYRMSAPVRGRCLIINNRYFDRPATLAPGQVQLEHRDGSEIDVMNILNVFQQLSFDCDLKTNLSSKQMLADIERETQHPDYKSLAVTLFNHACDKDIQAIFEEVKEMVRAKSIEASKRDFSVGGQQPTCECFPTKKRKLFLFPNYNPVTS</sequence>
<dbReference type="Proteomes" id="UP000593567">
    <property type="component" value="Unassembled WGS sequence"/>
</dbReference>
<keyword evidence="2" id="KW-0053">Apoptosis</keyword>